<dbReference type="PROSITE" id="PS51257">
    <property type="entry name" value="PROKAR_LIPOPROTEIN"/>
    <property type="match status" value="1"/>
</dbReference>
<proteinExistence type="predicted"/>
<keyword evidence="1" id="KW-0732">Signal</keyword>
<gene>
    <name evidence="2" type="ORF">CJ218_08555</name>
</gene>
<dbReference type="OrthoDB" id="1957331at2"/>
<reference evidence="2 3" key="1">
    <citation type="submission" date="2017-09" db="EMBL/GenBank/DDBJ databases">
        <title>Bacterial strain isolated from the female urinary microbiota.</title>
        <authorList>
            <person name="Thomas-White K."/>
            <person name="Kumar N."/>
            <person name="Forster S."/>
            <person name="Putonti C."/>
            <person name="Lawley T."/>
            <person name="Wolfe A.J."/>
        </authorList>
    </citation>
    <scope>NUCLEOTIDE SEQUENCE [LARGE SCALE GENOMIC DNA]</scope>
    <source>
        <strain evidence="2 3">UMB0186</strain>
    </source>
</reference>
<feature type="signal peptide" evidence="1">
    <location>
        <begin position="1"/>
        <end position="22"/>
    </location>
</feature>
<dbReference type="InterPro" id="IPR046720">
    <property type="entry name" value="DUF6612"/>
</dbReference>
<organism evidence="2 3">
    <name type="scientific">Gemella sanguinis</name>
    <dbReference type="NCBI Taxonomy" id="84135"/>
    <lineage>
        <taxon>Bacteria</taxon>
        <taxon>Bacillati</taxon>
        <taxon>Bacillota</taxon>
        <taxon>Bacilli</taxon>
        <taxon>Bacillales</taxon>
        <taxon>Gemellaceae</taxon>
        <taxon>Gemella</taxon>
    </lineage>
</organism>
<feature type="chain" id="PRO_5038872700" description="Lipoprotein" evidence="1">
    <location>
        <begin position="23"/>
        <end position="263"/>
    </location>
</feature>
<comment type="caution">
    <text evidence="2">The sequence shown here is derived from an EMBL/GenBank/DDBJ whole genome shotgun (WGS) entry which is preliminary data.</text>
</comment>
<dbReference type="STRING" id="84135.GCA_001052115_00151"/>
<sequence length="263" mass="29421">MKIAKKYFLIAFTFVLAVTLTACNLKSTSNPETILNKTIENTKKIKSGESSKTSIAEMVTDNSTPKSETKIVTTFTTDPAVYKISGTVSSDNVGDNNYKEDIYLKDDTAYVKKSTSSDWTKSSNPTVTSQYDYIKDNIFPQKVLEAYKKNAKDFKVTEENGNYVLTYSGTDNSKFKEIITAVLNSTRNADEQEDLYKDIDPKELQIKYVVTKDFTPVRSETKFSFSANNLTFIGTINTDYSKINSVNEVSLPDETKNAVEVTG</sequence>
<protein>
    <recommendedName>
        <fullName evidence="4">Lipoprotein</fullName>
    </recommendedName>
</protein>
<evidence type="ECO:0000313" key="2">
    <source>
        <dbReference type="EMBL" id="PMC51678.1"/>
    </source>
</evidence>
<name>A0A2N6SCK1_9BACL</name>
<dbReference type="Pfam" id="PF20316">
    <property type="entry name" value="DUF6612"/>
    <property type="match status" value="1"/>
</dbReference>
<dbReference type="AlphaFoldDB" id="A0A2N6SCK1"/>
<dbReference type="RefSeq" id="WP_102190272.1">
    <property type="nucleotide sequence ID" value="NZ_PNGT01000012.1"/>
</dbReference>
<dbReference type="Proteomes" id="UP000235670">
    <property type="component" value="Unassembled WGS sequence"/>
</dbReference>
<evidence type="ECO:0000256" key="1">
    <source>
        <dbReference type="SAM" id="SignalP"/>
    </source>
</evidence>
<evidence type="ECO:0008006" key="4">
    <source>
        <dbReference type="Google" id="ProtNLM"/>
    </source>
</evidence>
<accession>A0A2N6SCK1</accession>
<evidence type="ECO:0000313" key="3">
    <source>
        <dbReference type="Proteomes" id="UP000235670"/>
    </source>
</evidence>
<dbReference type="EMBL" id="PNGT01000012">
    <property type="protein sequence ID" value="PMC51678.1"/>
    <property type="molecule type" value="Genomic_DNA"/>
</dbReference>